<dbReference type="Proteomes" id="UP000276301">
    <property type="component" value="Unassembled WGS sequence"/>
</dbReference>
<name>A0A498CIY1_9FIRM</name>
<feature type="transmembrane region" description="Helical" evidence="8">
    <location>
        <begin position="51"/>
        <end position="69"/>
    </location>
</feature>
<reference evidence="9 10" key="1">
    <citation type="submission" date="2018-10" db="EMBL/GenBank/DDBJ databases">
        <title>Anaerotruncus faecis sp. nov., isolated from human feces.</title>
        <authorList>
            <person name="Wang Y.-J."/>
        </authorList>
    </citation>
    <scope>NUCLEOTIDE SEQUENCE [LARGE SCALE GENOMIC DNA]</scope>
    <source>
        <strain evidence="9 10">22A2-44</strain>
    </source>
</reference>
<dbReference type="InterPro" id="IPR038770">
    <property type="entry name" value="Na+/solute_symporter_sf"/>
</dbReference>
<comment type="similarity">
    <text evidence="2">Belongs to the auxin efflux carrier (TC 2.A.69) family.</text>
</comment>
<keyword evidence="5 8" id="KW-0812">Transmembrane</keyword>
<keyword evidence="3" id="KW-0813">Transport</keyword>
<dbReference type="PANTHER" id="PTHR36838">
    <property type="entry name" value="AUXIN EFFLUX CARRIER FAMILY PROTEIN"/>
    <property type="match status" value="1"/>
</dbReference>
<comment type="caution">
    <text evidence="9">The sequence shown here is derived from an EMBL/GenBank/DDBJ whole genome shotgun (WGS) entry which is preliminary data.</text>
</comment>
<evidence type="ECO:0000313" key="9">
    <source>
        <dbReference type="EMBL" id="RLL06962.1"/>
    </source>
</evidence>
<feature type="transmembrane region" description="Helical" evidence="8">
    <location>
        <begin position="142"/>
        <end position="163"/>
    </location>
</feature>
<evidence type="ECO:0000256" key="5">
    <source>
        <dbReference type="ARBA" id="ARBA00022692"/>
    </source>
</evidence>
<dbReference type="AlphaFoldDB" id="A0A498CIY1"/>
<protein>
    <submittedName>
        <fullName evidence="9">AEC family transporter</fullName>
    </submittedName>
</protein>
<feature type="transmembrane region" description="Helical" evidence="8">
    <location>
        <begin position="21"/>
        <end position="39"/>
    </location>
</feature>
<accession>A0A498CIY1</accession>
<dbReference type="Gene3D" id="1.20.1530.20">
    <property type="match status" value="1"/>
</dbReference>
<keyword evidence="4" id="KW-1003">Cell membrane</keyword>
<feature type="transmembrane region" description="Helical" evidence="8">
    <location>
        <begin position="81"/>
        <end position="103"/>
    </location>
</feature>
<evidence type="ECO:0000256" key="6">
    <source>
        <dbReference type="ARBA" id="ARBA00022989"/>
    </source>
</evidence>
<keyword evidence="6 8" id="KW-1133">Transmembrane helix</keyword>
<evidence type="ECO:0000256" key="7">
    <source>
        <dbReference type="ARBA" id="ARBA00023136"/>
    </source>
</evidence>
<proteinExistence type="inferred from homology"/>
<dbReference type="PANTHER" id="PTHR36838:SF1">
    <property type="entry name" value="SLR1864 PROTEIN"/>
    <property type="match status" value="1"/>
</dbReference>
<evidence type="ECO:0000256" key="2">
    <source>
        <dbReference type="ARBA" id="ARBA00010145"/>
    </source>
</evidence>
<evidence type="ECO:0000256" key="1">
    <source>
        <dbReference type="ARBA" id="ARBA00004651"/>
    </source>
</evidence>
<gene>
    <name evidence="9" type="ORF">D4A47_13460</name>
</gene>
<comment type="subcellular location">
    <subcellularLocation>
        <location evidence="1">Cell membrane</location>
        <topology evidence="1">Multi-pass membrane protein</topology>
    </subcellularLocation>
</comment>
<dbReference type="GO" id="GO:0005886">
    <property type="term" value="C:plasma membrane"/>
    <property type="evidence" value="ECO:0007669"/>
    <property type="project" value="UniProtKB-SubCell"/>
</dbReference>
<feature type="transmembrane region" description="Helical" evidence="8">
    <location>
        <begin position="213"/>
        <end position="230"/>
    </location>
</feature>
<keyword evidence="7 8" id="KW-0472">Membrane</keyword>
<feature type="transmembrane region" description="Helical" evidence="8">
    <location>
        <begin position="242"/>
        <end position="260"/>
    </location>
</feature>
<dbReference type="Pfam" id="PF03547">
    <property type="entry name" value="Mem_trans"/>
    <property type="match status" value="1"/>
</dbReference>
<dbReference type="GO" id="GO:0055085">
    <property type="term" value="P:transmembrane transport"/>
    <property type="evidence" value="ECO:0007669"/>
    <property type="project" value="InterPro"/>
</dbReference>
<evidence type="ECO:0000256" key="4">
    <source>
        <dbReference type="ARBA" id="ARBA00022475"/>
    </source>
</evidence>
<dbReference type="InterPro" id="IPR004776">
    <property type="entry name" value="Mem_transp_PIN-like"/>
</dbReference>
<evidence type="ECO:0000256" key="8">
    <source>
        <dbReference type="SAM" id="Phobius"/>
    </source>
</evidence>
<feature type="transmembrane region" description="Helical" evidence="8">
    <location>
        <begin position="305"/>
        <end position="328"/>
    </location>
</feature>
<feature type="transmembrane region" description="Helical" evidence="8">
    <location>
        <begin position="115"/>
        <end position="136"/>
    </location>
</feature>
<evidence type="ECO:0000313" key="10">
    <source>
        <dbReference type="Proteomes" id="UP000276301"/>
    </source>
</evidence>
<sequence length="333" mass="35575">MGGALRALRGNGGAPMIAQKLAGQVGVMFLLMAIGVFIRKKGIVSVESARQFSNFALFIITPSLLVNVFQRDFHPEMAASIALSALLVAVFHLLAALLTRPLFPHRGDGDDRSAVARLGAISSNCGFMGIPLMTAAMGEDSMIFAAIYIGIFNIYIWSHGVMLLRRDGRIRWKEILLSPGVLGASLGVLLYLLQIRLPGLLLDTLGFLSGMNTPLPMVITGVLIADLAVGETLRDLRLYFTAFVRLVGLPLVMLGLMLLARVPGWFDGAPTVVLAMVISVSCPVAISTVMMPTRFGGDAQYGAKLVALSTLLSIFTIPAVASLAQWAMAQGNF</sequence>
<feature type="transmembrane region" description="Helical" evidence="8">
    <location>
        <begin position="272"/>
        <end position="293"/>
    </location>
</feature>
<feature type="transmembrane region" description="Helical" evidence="8">
    <location>
        <begin position="175"/>
        <end position="193"/>
    </location>
</feature>
<evidence type="ECO:0000256" key="3">
    <source>
        <dbReference type="ARBA" id="ARBA00022448"/>
    </source>
</evidence>
<keyword evidence="10" id="KW-1185">Reference proteome</keyword>
<dbReference type="EMBL" id="RCHT01000051">
    <property type="protein sequence ID" value="RLL06962.1"/>
    <property type="molecule type" value="Genomic_DNA"/>
</dbReference>
<organism evidence="9 10">
    <name type="scientific">Anaerotruncus massiliensis</name>
    <name type="common">ex Liu et al. 2021</name>
    <dbReference type="NCBI Taxonomy" id="2321404"/>
    <lineage>
        <taxon>Bacteria</taxon>
        <taxon>Bacillati</taxon>
        <taxon>Bacillota</taxon>
        <taxon>Clostridia</taxon>
        <taxon>Eubacteriales</taxon>
        <taxon>Oscillospiraceae</taxon>
        <taxon>Anaerotruncus</taxon>
    </lineage>
</organism>